<comment type="caution">
    <text evidence="5">The sequence shown here is derived from an EMBL/GenBank/DDBJ whole genome shotgun (WGS) entry which is preliminary data.</text>
</comment>
<dbReference type="SMART" id="SM00342">
    <property type="entry name" value="HTH_ARAC"/>
    <property type="match status" value="1"/>
</dbReference>
<dbReference type="InterPro" id="IPR018062">
    <property type="entry name" value="HTH_AraC-typ_CS"/>
</dbReference>
<keyword evidence="1" id="KW-0805">Transcription regulation</keyword>
<dbReference type="Proteomes" id="UP000037193">
    <property type="component" value="Unassembled WGS sequence"/>
</dbReference>
<evidence type="ECO:0000313" key="6">
    <source>
        <dbReference type="Proteomes" id="UP000037193"/>
    </source>
</evidence>
<dbReference type="PROSITE" id="PS00041">
    <property type="entry name" value="HTH_ARAC_FAMILY_1"/>
    <property type="match status" value="1"/>
</dbReference>
<dbReference type="PANTHER" id="PTHR43280:SF10">
    <property type="entry name" value="REGULATORY PROTEIN POCR"/>
    <property type="match status" value="1"/>
</dbReference>
<dbReference type="AlphaFoldDB" id="A0A0L7AYE3"/>
<evidence type="ECO:0000313" key="5">
    <source>
        <dbReference type="EMBL" id="KOA40234.1"/>
    </source>
</evidence>
<keyword evidence="3" id="KW-0804">Transcription</keyword>
<organism evidence="5 6">
    <name type="scientific">Bifidobacterium breve MCC 1128</name>
    <dbReference type="NCBI Taxonomy" id="1365965"/>
    <lineage>
        <taxon>Bacteria</taxon>
        <taxon>Bacillati</taxon>
        <taxon>Actinomycetota</taxon>
        <taxon>Actinomycetes</taxon>
        <taxon>Bifidobacteriales</taxon>
        <taxon>Bifidobacteriaceae</taxon>
        <taxon>Bifidobacterium</taxon>
    </lineage>
</organism>
<dbReference type="SUPFAM" id="SSF51182">
    <property type="entry name" value="RmlC-like cupins"/>
    <property type="match status" value="1"/>
</dbReference>
<name>A0A0L7AYE3_BIFBR</name>
<dbReference type="InterPro" id="IPR009057">
    <property type="entry name" value="Homeodomain-like_sf"/>
</dbReference>
<dbReference type="PROSITE" id="PS01124">
    <property type="entry name" value="HTH_ARAC_FAMILY_2"/>
    <property type="match status" value="1"/>
</dbReference>
<dbReference type="SUPFAM" id="SSF46689">
    <property type="entry name" value="Homeodomain-like"/>
    <property type="match status" value="2"/>
</dbReference>
<evidence type="ECO:0000256" key="1">
    <source>
        <dbReference type="ARBA" id="ARBA00023015"/>
    </source>
</evidence>
<dbReference type="RefSeq" id="WP_052789447.1">
    <property type="nucleotide sequence ID" value="NZ_AVQD01000011.1"/>
</dbReference>
<protein>
    <submittedName>
        <fullName evidence="5">AraC family transcriptional regulator</fullName>
    </submittedName>
</protein>
<dbReference type="Pfam" id="PF12833">
    <property type="entry name" value="HTH_18"/>
    <property type="match status" value="1"/>
</dbReference>
<dbReference type="GO" id="GO:0003700">
    <property type="term" value="F:DNA-binding transcription factor activity"/>
    <property type="evidence" value="ECO:0007669"/>
    <property type="project" value="InterPro"/>
</dbReference>
<dbReference type="Gene3D" id="1.10.10.60">
    <property type="entry name" value="Homeodomain-like"/>
    <property type="match status" value="2"/>
</dbReference>
<dbReference type="EMBL" id="AVQD01000011">
    <property type="protein sequence ID" value="KOA40234.1"/>
    <property type="molecule type" value="Genomic_DNA"/>
</dbReference>
<dbReference type="PANTHER" id="PTHR43280">
    <property type="entry name" value="ARAC-FAMILY TRANSCRIPTIONAL REGULATOR"/>
    <property type="match status" value="1"/>
</dbReference>
<reference evidence="5 6" key="1">
    <citation type="journal article" date="2015" name="Int J Genomics">
        <title>Comparative Genomics Revealed Genetic Diversity and Species/Strain-Level Differences in Carbohydrate Metabolism of Three Probiotic Bifidobacterial Species.</title>
        <authorList>
            <person name="Odamaki T."/>
            <person name="Horigome A."/>
            <person name="Sugahara H."/>
            <person name="Hashikura N."/>
            <person name="Minami J."/>
            <person name="Xiao J.Z."/>
            <person name="Abe F."/>
        </authorList>
    </citation>
    <scope>NUCLEOTIDE SEQUENCE [LARGE SCALE GENOMIC DNA]</scope>
    <source>
        <strain evidence="5 6">MCC 1128</strain>
    </source>
</reference>
<dbReference type="GO" id="GO:0043565">
    <property type="term" value="F:sequence-specific DNA binding"/>
    <property type="evidence" value="ECO:0007669"/>
    <property type="project" value="InterPro"/>
</dbReference>
<dbReference type="PATRIC" id="fig|1365965.3.peg.1345"/>
<accession>A0A0L7AYE3</accession>
<gene>
    <name evidence="5" type="ORF">BBM1128_06680</name>
</gene>
<evidence type="ECO:0000259" key="4">
    <source>
        <dbReference type="PROSITE" id="PS01124"/>
    </source>
</evidence>
<dbReference type="InterPro" id="IPR018060">
    <property type="entry name" value="HTH_AraC"/>
</dbReference>
<evidence type="ECO:0000256" key="3">
    <source>
        <dbReference type="ARBA" id="ARBA00023163"/>
    </source>
</evidence>
<keyword evidence="2" id="KW-0238">DNA-binding</keyword>
<proteinExistence type="predicted"/>
<evidence type="ECO:0000256" key="2">
    <source>
        <dbReference type="ARBA" id="ARBA00023125"/>
    </source>
</evidence>
<sequence length="289" mass="32659">MRYVDDSKQELLVSTTQFPALVIAHQSYDKARYHWHSGLEVLYAKDCPMSVVVNGAMTVLQLGQARVIPPEAVHAVHMVKDEDRGTTPQALSVTVNPVEMSAFLPRILQAQRQVDYDRCNRHGGVAFAPLCDEIYDQLVGASQMKYVNANAAFFALMGRIFDDFMQSKAIDGPDDGDSQSISLIYRYARDHFLSSITTSEAARHFGYSREYFSRLFKKYSGTSFMDYVNELRLKVACERLRMPDADIGQVGRVAGFPNERGFQAAFERKFGLTPGQWRDIELSHNCDDD</sequence>
<dbReference type="InterPro" id="IPR011051">
    <property type="entry name" value="RmlC_Cupin_sf"/>
</dbReference>
<feature type="domain" description="HTH araC/xylS-type" evidence="4">
    <location>
        <begin position="182"/>
        <end position="280"/>
    </location>
</feature>